<dbReference type="InterPro" id="IPR001593">
    <property type="entry name" value="Ribosomal_eS1"/>
</dbReference>
<comment type="similarity">
    <text evidence="4">Belongs to the eukaryotic ribosomal protein eS1 family.</text>
</comment>
<dbReference type="Pfam" id="PF01015">
    <property type="entry name" value="Ribosomal_S3Ae"/>
    <property type="match status" value="1"/>
</dbReference>
<dbReference type="PROSITE" id="PS01191">
    <property type="entry name" value="RIBOSOMAL_S3AE"/>
    <property type="match status" value="1"/>
</dbReference>
<keyword evidence="2 4" id="KW-0689">Ribosomal protein</keyword>
<dbReference type="GO" id="GO:0005840">
    <property type="term" value="C:ribosome"/>
    <property type="evidence" value="ECO:0007669"/>
    <property type="project" value="UniProtKB-KW"/>
</dbReference>
<dbReference type="WBParaSite" id="GPUH_0001568301-mRNA-1">
    <property type="protein sequence ID" value="GPUH_0001568301-mRNA-1"/>
    <property type="gene ID" value="GPUH_0001568301"/>
</dbReference>
<evidence type="ECO:0000313" key="5">
    <source>
        <dbReference type="EMBL" id="VDN26417.1"/>
    </source>
</evidence>
<evidence type="ECO:0000313" key="7">
    <source>
        <dbReference type="WBParaSite" id="GPUH_0001568301-mRNA-1"/>
    </source>
</evidence>
<dbReference type="OrthoDB" id="9834376at2759"/>
<evidence type="ECO:0000313" key="6">
    <source>
        <dbReference type="Proteomes" id="UP000271098"/>
    </source>
</evidence>
<dbReference type="SMART" id="SM01397">
    <property type="entry name" value="Ribosomal_S3Ae"/>
    <property type="match status" value="1"/>
</dbReference>
<dbReference type="GO" id="GO:0003735">
    <property type="term" value="F:structural constituent of ribosome"/>
    <property type="evidence" value="ECO:0007669"/>
    <property type="project" value="InterPro"/>
</dbReference>
<reference evidence="7" key="1">
    <citation type="submission" date="2016-06" db="UniProtKB">
        <authorList>
            <consortium name="WormBaseParasite"/>
        </authorList>
    </citation>
    <scope>IDENTIFICATION</scope>
</reference>
<dbReference type="GO" id="GO:1990904">
    <property type="term" value="C:ribonucleoprotein complex"/>
    <property type="evidence" value="ECO:0007669"/>
    <property type="project" value="UniProtKB-KW"/>
</dbReference>
<dbReference type="Proteomes" id="UP000271098">
    <property type="component" value="Unassembled WGS sequence"/>
</dbReference>
<reference evidence="5 6" key="2">
    <citation type="submission" date="2018-11" db="EMBL/GenBank/DDBJ databases">
        <authorList>
            <consortium name="Pathogen Informatics"/>
        </authorList>
    </citation>
    <scope>NUCLEOTIDE SEQUENCE [LARGE SCALE GENOMIC DNA]</scope>
</reference>
<accession>A0A183E3X0</accession>
<keyword evidence="3 4" id="KW-0687">Ribonucleoprotein</keyword>
<dbReference type="AlphaFoldDB" id="A0A183E3X0"/>
<dbReference type="EMBL" id="UYRT01082745">
    <property type="protein sequence ID" value="VDN26417.1"/>
    <property type="molecule type" value="Genomic_DNA"/>
</dbReference>
<evidence type="ECO:0000256" key="3">
    <source>
        <dbReference type="ARBA" id="ARBA00023274"/>
    </source>
</evidence>
<dbReference type="InterPro" id="IPR018281">
    <property type="entry name" value="Ribosomal_eS1_CS"/>
</dbReference>
<gene>
    <name evidence="5" type="ORF">GPUH_LOCUS15659</name>
</gene>
<protein>
    <submittedName>
        <fullName evidence="7">40S ribosomal protein S3a</fullName>
    </submittedName>
</protein>
<evidence type="ECO:0000256" key="2">
    <source>
        <dbReference type="ARBA" id="ARBA00022980"/>
    </source>
</evidence>
<organism evidence="7">
    <name type="scientific">Gongylonema pulchrum</name>
    <dbReference type="NCBI Taxonomy" id="637853"/>
    <lineage>
        <taxon>Eukaryota</taxon>
        <taxon>Metazoa</taxon>
        <taxon>Ecdysozoa</taxon>
        <taxon>Nematoda</taxon>
        <taxon>Chromadorea</taxon>
        <taxon>Rhabditida</taxon>
        <taxon>Spirurina</taxon>
        <taxon>Spiruromorpha</taxon>
        <taxon>Spiruroidea</taxon>
        <taxon>Gongylonematidae</taxon>
        <taxon>Gongylonema</taxon>
    </lineage>
</organism>
<dbReference type="GO" id="GO:0006412">
    <property type="term" value="P:translation"/>
    <property type="evidence" value="ECO:0007669"/>
    <property type="project" value="InterPro"/>
</dbReference>
<evidence type="ECO:0000256" key="4">
    <source>
        <dbReference type="RuleBase" id="RU000668"/>
    </source>
</evidence>
<sequence>MYYFPEIASEGLKGRVYEVSLGDLNNAESEFRKMRLICEDVQGRTCLTNFHGMRLTRDKLCSIVKKWHTLIEANVAVKTSDGYLLRLFCIGFTKKNAGQLKKTSYAKSSKIRQIRAKMIEYMQKEVRLYISVLKHLFCGVLFKQRFTMHSCWSLYGR</sequence>
<dbReference type="PANTHER" id="PTHR11830">
    <property type="entry name" value="40S RIBOSOMAL PROTEIN S3A"/>
    <property type="match status" value="1"/>
</dbReference>
<proteinExistence type="inferred from homology"/>
<keyword evidence="6" id="KW-1185">Reference proteome</keyword>
<evidence type="ECO:0000256" key="1">
    <source>
        <dbReference type="ARBA" id="ARBA00022490"/>
    </source>
</evidence>
<name>A0A183E3X0_9BILA</name>
<keyword evidence="1" id="KW-0963">Cytoplasm</keyword>